<evidence type="ECO:0000313" key="3">
    <source>
        <dbReference type="Proteomes" id="UP001595075"/>
    </source>
</evidence>
<feature type="region of interest" description="Disordered" evidence="1">
    <location>
        <begin position="18"/>
        <end position="68"/>
    </location>
</feature>
<reference evidence="2 3" key="1">
    <citation type="journal article" date="2024" name="Commun. Biol.">
        <title>Comparative genomic analysis of thermophilic fungi reveals convergent evolutionary adaptations and gene losses.</title>
        <authorList>
            <person name="Steindorff A.S."/>
            <person name="Aguilar-Pontes M.V."/>
            <person name="Robinson A.J."/>
            <person name="Andreopoulos B."/>
            <person name="LaButti K."/>
            <person name="Kuo A."/>
            <person name="Mondo S."/>
            <person name="Riley R."/>
            <person name="Otillar R."/>
            <person name="Haridas S."/>
            <person name="Lipzen A."/>
            <person name="Grimwood J."/>
            <person name="Schmutz J."/>
            <person name="Clum A."/>
            <person name="Reid I.D."/>
            <person name="Moisan M.C."/>
            <person name="Butler G."/>
            <person name="Nguyen T.T.M."/>
            <person name="Dewar K."/>
            <person name="Conant G."/>
            <person name="Drula E."/>
            <person name="Henrissat B."/>
            <person name="Hansel C."/>
            <person name="Singer S."/>
            <person name="Hutchinson M.I."/>
            <person name="de Vries R.P."/>
            <person name="Natvig D.O."/>
            <person name="Powell A.J."/>
            <person name="Tsang A."/>
            <person name="Grigoriev I.V."/>
        </authorList>
    </citation>
    <scope>NUCLEOTIDE SEQUENCE [LARGE SCALE GENOMIC DNA]</scope>
    <source>
        <strain evidence="2 3">CBS 494.80</strain>
    </source>
</reference>
<dbReference type="Proteomes" id="UP001595075">
    <property type="component" value="Unassembled WGS sequence"/>
</dbReference>
<feature type="compositionally biased region" description="Acidic residues" evidence="1">
    <location>
        <begin position="110"/>
        <end position="119"/>
    </location>
</feature>
<name>A0ABR4BXV7_9HELO</name>
<dbReference type="EMBL" id="JAZHXI010000017">
    <property type="protein sequence ID" value="KAL2062452.1"/>
    <property type="molecule type" value="Genomic_DNA"/>
</dbReference>
<proteinExistence type="predicted"/>
<feature type="compositionally biased region" description="Polar residues" evidence="1">
    <location>
        <begin position="39"/>
        <end position="48"/>
    </location>
</feature>
<organism evidence="2 3">
    <name type="scientific">Oculimacula yallundae</name>
    <dbReference type="NCBI Taxonomy" id="86028"/>
    <lineage>
        <taxon>Eukaryota</taxon>
        <taxon>Fungi</taxon>
        <taxon>Dikarya</taxon>
        <taxon>Ascomycota</taxon>
        <taxon>Pezizomycotina</taxon>
        <taxon>Leotiomycetes</taxon>
        <taxon>Helotiales</taxon>
        <taxon>Ploettnerulaceae</taxon>
        <taxon>Oculimacula</taxon>
    </lineage>
</organism>
<comment type="caution">
    <text evidence="2">The sequence shown here is derived from an EMBL/GenBank/DDBJ whole genome shotgun (WGS) entry which is preliminary data.</text>
</comment>
<evidence type="ECO:0000313" key="2">
    <source>
        <dbReference type="EMBL" id="KAL2062452.1"/>
    </source>
</evidence>
<evidence type="ECO:0000256" key="1">
    <source>
        <dbReference type="SAM" id="MobiDB-lite"/>
    </source>
</evidence>
<feature type="region of interest" description="Disordered" evidence="1">
    <location>
        <begin position="104"/>
        <end position="129"/>
    </location>
</feature>
<gene>
    <name evidence="2" type="ORF">VTL71DRAFT_6718</name>
</gene>
<keyword evidence="3" id="KW-1185">Reference proteome</keyword>
<sequence length="129" mass="13619">MLIAAAASRGSSEHIPVLCSVPPETTRPPYRLRDGKSKCTPTSSSVVNRNLHDDAPSSLSTPIIPSHAISKRTNAPKLFLGGGGSDSNTACPVTARLRLRNEMQRIGAAGDDDDEEDQEDGRIGKISPG</sequence>
<accession>A0ABR4BXV7</accession>
<protein>
    <submittedName>
        <fullName evidence="2">Uncharacterized protein</fullName>
    </submittedName>
</protein>